<name>A0A0S1SAX2_9BACT</name>
<keyword evidence="1" id="KW-0472">Membrane</keyword>
<protein>
    <submittedName>
        <fullName evidence="2">Uncharacterized protein</fullName>
    </submittedName>
</protein>
<accession>A0A0S1SM28</accession>
<evidence type="ECO:0000256" key="1">
    <source>
        <dbReference type="SAM" id="Phobius"/>
    </source>
</evidence>
<gene>
    <name evidence="2" type="ORF">PeribacterD1_0372</name>
</gene>
<proteinExistence type="predicted"/>
<accession>A0A0S1SAX2</accession>
<reference evidence="3" key="1">
    <citation type="submission" date="2015-10" db="EMBL/GenBank/DDBJ databases">
        <title>Analysis of five complete genome sequences for members of the class Peribacteria in the recently recognized Peregrinibacteria bacterial phylum.</title>
        <authorList>
            <person name="Anantharaman K."/>
            <person name="Brown C.T."/>
            <person name="Burstein D."/>
            <person name="Castelle C.J."/>
            <person name="Probst A.J."/>
            <person name="Thomas B.C."/>
            <person name="Williams K.H."/>
            <person name="Banfield J.F."/>
        </authorList>
    </citation>
    <scope>NUCLEOTIDE SEQUENCE [LARGE SCALE GENOMIC DNA]</scope>
</reference>
<evidence type="ECO:0000313" key="2">
    <source>
        <dbReference type="EMBL" id="ALM13069.1"/>
    </source>
</evidence>
<reference evidence="2 3" key="2">
    <citation type="journal article" date="2016" name="PeerJ">
        <title>Analysis of five complete genome sequences for members of the class Peribacteria in the recently recognized Peregrinibacteria bacterial phylum.</title>
        <authorList>
            <person name="Anantharaman K."/>
            <person name="Brown C.T."/>
            <person name="Burstein D."/>
            <person name="Castelle C.J."/>
            <person name="Probst A.J."/>
            <person name="Thomas B.C."/>
            <person name="Williams K.H."/>
            <person name="Banfield J.F."/>
        </authorList>
    </citation>
    <scope>NUCLEOTIDE SEQUENCE [LARGE SCALE GENOMIC DNA]</scope>
    <source>
        <strain evidence="2">RIFOXYD1_FULL_PER-ii_59_16</strain>
    </source>
</reference>
<dbReference type="AlphaFoldDB" id="A0A0S1SAX2"/>
<dbReference type="KEGG" id="prf:PeribacterA2_0372"/>
<keyword evidence="1" id="KW-0812">Transmembrane</keyword>
<organism evidence="2 3">
    <name type="scientific">Candidatus Peribacter riflensis</name>
    <dbReference type="NCBI Taxonomy" id="1735162"/>
    <lineage>
        <taxon>Bacteria</taxon>
        <taxon>Candidatus Peregrinibacteriota</taxon>
        <taxon>Candidatus Peribacteria</taxon>
        <taxon>Candidatus Peribacterales</taxon>
        <taxon>Candidatus Peribacteraceae</taxon>
        <taxon>Candidatus Peribacter</taxon>
    </lineage>
</organism>
<keyword evidence="1" id="KW-1133">Transmembrane helix</keyword>
<feature type="transmembrane region" description="Helical" evidence="1">
    <location>
        <begin position="6"/>
        <end position="24"/>
    </location>
</feature>
<sequence>MDRAEFIILIGLGFLVCFLFGRMINKIWKKLWEIHDKIDWIEQDIRNKNAKEMEKIRTNTR</sequence>
<accession>A0A0S1SNF6</accession>
<evidence type="ECO:0000313" key="3">
    <source>
        <dbReference type="Proteomes" id="UP000069135"/>
    </source>
</evidence>
<dbReference type="EMBL" id="CP013065">
    <property type="protein sequence ID" value="ALM13069.1"/>
    <property type="molecule type" value="Genomic_DNA"/>
</dbReference>
<accession>A0A0S1SUJ2</accession>
<dbReference type="Proteomes" id="UP000069135">
    <property type="component" value="Chromosome"/>
</dbReference>
<accession>A0A0S1SUV7</accession>